<dbReference type="Pfam" id="PF07963">
    <property type="entry name" value="N_methyl"/>
    <property type="match status" value="1"/>
</dbReference>
<evidence type="ECO:0000313" key="3">
    <source>
        <dbReference type="Proteomes" id="UP001138802"/>
    </source>
</evidence>
<gene>
    <name evidence="2" type="primary">pilV</name>
    <name evidence="2" type="ORF">CKO25_07645</name>
</gene>
<reference evidence="2 3" key="1">
    <citation type="journal article" date="2020" name="Microorganisms">
        <title>Osmotic Adaptation and Compatible Solute Biosynthesis of Phototrophic Bacteria as Revealed from Genome Analyses.</title>
        <authorList>
            <person name="Imhoff J.F."/>
            <person name="Rahn T."/>
            <person name="Kunzel S."/>
            <person name="Keller A."/>
            <person name="Neulinger S.C."/>
        </authorList>
    </citation>
    <scope>NUCLEOTIDE SEQUENCE [LARGE SCALE GENOMIC DNA]</scope>
    <source>
        <strain evidence="2 3">DSM 21303</strain>
    </source>
</reference>
<dbReference type="AlphaFoldDB" id="A0A9X0WHS2"/>
<dbReference type="InterPro" id="IPR013362">
    <property type="entry name" value="Pilus_4_PilV"/>
</dbReference>
<dbReference type="EMBL" id="NRSD01000006">
    <property type="protein sequence ID" value="MBK1644529.1"/>
    <property type="molecule type" value="Genomic_DNA"/>
</dbReference>
<organism evidence="2 3">
    <name type="scientific">Thiocapsa imhoffii</name>
    <dbReference type="NCBI Taxonomy" id="382777"/>
    <lineage>
        <taxon>Bacteria</taxon>
        <taxon>Pseudomonadati</taxon>
        <taxon>Pseudomonadota</taxon>
        <taxon>Gammaproteobacteria</taxon>
        <taxon>Chromatiales</taxon>
        <taxon>Chromatiaceae</taxon>
        <taxon>Thiocapsa</taxon>
    </lineage>
</organism>
<accession>A0A9X0WHS2</accession>
<dbReference type="InterPro" id="IPR012902">
    <property type="entry name" value="N_methyl_site"/>
</dbReference>
<evidence type="ECO:0000256" key="1">
    <source>
        <dbReference type="SAM" id="Phobius"/>
    </source>
</evidence>
<evidence type="ECO:0000313" key="2">
    <source>
        <dbReference type="EMBL" id="MBK1644529.1"/>
    </source>
</evidence>
<keyword evidence="3" id="KW-1185">Reference proteome</keyword>
<sequence length="204" mass="21757">MSDRQPSAKLGTWLVRAPPTAAGHAPSQRPHPRQAGATLIEALIAMVVISVGLLGIAALQTKALRSTTESQMTSNAAILSADLGERLWAVSCLLANADSESDRITFATRTVEQWLDDNEALLGNIGNRLRITAPVGDPNAQENATCAPPSCCPNPVCFLDPDAFASQSRVFVEPGATHPNYFFRVSDGMLFSTVLPPIDKSQCE</sequence>
<dbReference type="RefSeq" id="WP_200387341.1">
    <property type="nucleotide sequence ID" value="NZ_NRSD01000006.1"/>
</dbReference>
<name>A0A9X0WHS2_9GAMM</name>
<protein>
    <submittedName>
        <fullName evidence="2">Type IV pilus modification protein PilV</fullName>
    </submittedName>
</protein>
<dbReference type="NCBIfam" id="TIGR02523">
    <property type="entry name" value="type_IV_pilV"/>
    <property type="match status" value="1"/>
</dbReference>
<keyword evidence="1" id="KW-0472">Membrane</keyword>
<dbReference type="Proteomes" id="UP001138802">
    <property type="component" value="Unassembled WGS sequence"/>
</dbReference>
<keyword evidence="1" id="KW-1133">Transmembrane helix</keyword>
<keyword evidence="1" id="KW-0812">Transmembrane</keyword>
<comment type="caution">
    <text evidence="2">The sequence shown here is derived from an EMBL/GenBank/DDBJ whole genome shotgun (WGS) entry which is preliminary data.</text>
</comment>
<proteinExistence type="predicted"/>
<feature type="transmembrane region" description="Helical" evidence="1">
    <location>
        <begin position="39"/>
        <end position="59"/>
    </location>
</feature>